<dbReference type="GO" id="GO:0046872">
    <property type="term" value="F:metal ion binding"/>
    <property type="evidence" value="ECO:0007669"/>
    <property type="project" value="UniProtKB-KW"/>
</dbReference>
<keyword evidence="8" id="KW-1185">Reference proteome</keyword>
<evidence type="ECO:0000259" key="6">
    <source>
        <dbReference type="Pfam" id="PF00149"/>
    </source>
</evidence>
<gene>
    <name evidence="7" type="ORF">Q31b_17010</name>
</gene>
<dbReference type="GO" id="GO:0016020">
    <property type="term" value="C:membrane"/>
    <property type="evidence" value="ECO:0007669"/>
    <property type="project" value="GOC"/>
</dbReference>
<dbReference type="GO" id="GO:0008758">
    <property type="term" value="F:UDP-2,3-diacylglucosamine hydrolase activity"/>
    <property type="evidence" value="ECO:0007669"/>
    <property type="project" value="TreeGrafter"/>
</dbReference>
<accession>A0A5C6E6C3</accession>
<dbReference type="InterPro" id="IPR029052">
    <property type="entry name" value="Metallo-depent_PP-like"/>
</dbReference>
<keyword evidence="7" id="KW-0378">Hydrolase</keyword>
<feature type="domain" description="Calcineurin-like phosphoesterase" evidence="6">
    <location>
        <begin position="2"/>
        <end position="209"/>
    </location>
</feature>
<dbReference type="AlphaFoldDB" id="A0A5C6E6C3"/>
<evidence type="ECO:0000256" key="4">
    <source>
        <dbReference type="ARBA" id="ARBA00023136"/>
    </source>
</evidence>
<keyword evidence="3" id="KW-0479">Metal-binding</keyword>
<dbReference type="EMBL" id="SJPY01000002">
    <property type="protein sequence ID" value="TWU44165.1"/>
    <property type="molecule type" value="Genomic_DNA"/>
</dbReference>
<dbReference type="Pfam" id="PF00149">
    <property type="entry name" value="Metallophos"/>
    <property type="match status" value="1"/>
</dbReference>
<comment type="caution">
    <text evidence="7">The sequence shown here is derived from an EMBL/GenBank/DDBJ whole genome shotgun (WGS) entry which is preliminary data.</text>
</comment>
<dbReference type="CDD" id="cd07398">
    <property type="entry name" value="MPP_YbbF-LpxH"/>
    <property type="match status" value="1"/>
</dbReference>
<organism evidence="7 8">
    <name type="scientific">Novipirellula aureliae</name>
    <dbReference type="NCBI Taxonomy" id="2527966"/>
    <lineage>
        <taxon>Bacteria</taxon>
        <taxon>Pseudomonadati</taxon>
        <taxon>Planctomycetota</taxon>
        <taxon>Planctomycetia</taxon>
        <taxon>Pirellulales</taxon>
        <taxon>Pirellulaceae</taxon>
        <taxon>Novipirellula</taxon>
    </lineage>
</organism>
<dbReference type="PANTHER" id="PTHR34990:SF2">
    <property type="entry name" value="BLL8164 PROTEIN"/>
    <property type="match status" value="1"/>
</dbReference>
<reference evidence="7 8" key="1">
    <citation type="submission" date="2019-02" db="EMBL/GenBank/DDBJ databases">
        <title>Deep-cultivation of Planctomycetes and their phenomic and genomic characterization uncovers novel biology.</title>
        <authorList>
            <person name="Wiegand S."/>
            <person name="Jogler M."/>
            <person name="Boedeker C."/>
            <person name="Pinto D."/>
            <person name="Vollmers J."/>
            <person name="Rivas-Marin E."/>
            <person name="Kohn T."/>
            <person name="Peeters S.H."/>
            <person name="Heuer A."/>
            <person name="Rast P."/>
            <person name="Oberbeckmann S."/>
            <person name="Bunk B."/>
            <person name="Jeske O."/>
            <person name="Meyerdierks A."/>
            <person name="Storesund J.E."/>
            <person name="Kallscheuer N."/>
            <person name="Luecker S."/>
            <person name="Lage O.M."/>
            <person name="Pohl T."/>
            <person name="Merkel B.J."/>
            <person name="Hornburger P."/>
            <person name="Mueller R.-W."/>
            <person name="Bruemmer F."/>
            <person name="Labrenz M."/>
            <person name="Spormann A.M."/>
            <person name="Op Den Camp H."/>
            <person name="Overmann J."/>
            <person name="Amann R."/>
            <person name="Jetten M.S.M."/>
            <person name="Mascher T."/>
            <person name="Medema M.H."/>
            <person name="Devos D.P."/>
            <person name="Kaster A.-K."/>
            <person name="Ovreas L."/>
            <person name="Rohde M."/>
            <person name="Galperin M.Y."/>
            <person name="Jogler C."/>
        </authorList>
    </citation>
    <scope>NUCLEOTIDE SEQUENCE [LARGE SCALE GENOMIC DNA]</scope>
    <source>
        <strain evidence="7 8">Q31b</strain>
    </source>
</reference>
<dbReference type="InterPro" id="IPR004843">
    <property type="entry name" value="Calcineurin-like_PHP"/>
</dbReference>
<dbReference type="GO" id="GO:0009245">
    <property type="term" value="P:lipid A biosynthetic process"/>
    <property type="evidence" value="ECO:0007669"/>
    <property type="project" value="TreeGrafter"/>
</dbReference>
<keyword evidence="2" id="KW-0997">Cell inner membrane</keyword>
<name>A0A5C6E6C3_9BACT</name>
<sequence length="288" mass="32864">MVSDVHLGCKHSQASEFLAFLQRFSPEAVYLVGDFIDAWKFNTAWHWSAECNEVIAHLMSWSRQGTQLFYVPGNHDAFLRNPLFRSGLMSENQGLRIANEFVFVTSQGWRFLVTHGDLFDCVESNAQWASKGSSAFYDGCLSLNRRLHRWRCSKRGESEHPTNPYGVCALLKDRVKRCIKFVSNYESKIMAHARTSHCDGVICGHIHTPDIIASDSMWYCNTGDWVENCTGLVERHDGQIRLVQRYAEDRVLDLPKKSMSQKSDCQLPIEPQPLTVAVRKRLSEECAA</sequence>
<keyword evidence="5" id="KW-0464">Manganese</keyword>
<proteinExistence type="predicted"/>
<dbReference type="Proteomes" id="UP000315471">
    <property type="component" value="Unassembled WGS sequence"/>
</dbReference>
<evidence type="ECO:0000313" key="8">
    <source>
        <dbReference type="Proteomes" id="UP000315471"/>
    </source>
</evidence>
<evidence type="ECO:0000256" key="5">
    <source>
        <dbReference type="ARBA" id="ARBA00023211"/>
    </source>
</evidence>
<dbReference type="Gene3D" id="3.60.21.10">
    <property type="match status" value="1"/>
</dbReference>
<evidence type="ECO:0000256" key="2">
    <source>
        <dbReference type="ARBA" id="ARBA00022519"/>
    </source>
</evidence>
<evidence type="ECO:0000256" key="3">
    <source>
        <dbReference type="ARBA" id="ARBA00022723"/>
    </source>
</evidence>
<evidence type="ECO:0000313" key="7">
    <source>
        <dbReference type="EMBL" id="TWU44165.1"/>
    </source>
</evidence>
<keyword evidence="4" id="KW-0472">Membrane</keyword>
<dbReference type="PANTHER" id="PTHR34990">
    <property type="entry name" value="UDP-2,3-DIACYLGLUCOSAMINE HYDROLASE-RELATED"/>
    <property type="match status" value="1"/>
</dbReference>
<dbReference type="InterPro" id="IPR043461">
    <property type="entry name" value="LpxH-like"/>
</dbReference>
<evidence type="ECO:0000256" key="1">
    <source>
        <dbReference type="ARBA" id="ARBA00022475"/>
    </source>
</evidence>
<protein>
    <submittedName>
        <fullName evidence="7">UDP-2,3-diacylglucosamine hydrolase</fullName>
    </submittedName>
</protein>
<keyword evidence="1" id="KW-1003">Cell membrane</keyword>
<dbReference type="SUPFAM" id="SSF56300">
    <property type="entry name" value="Metallo-dependent phosphatases"/>
    <property type="match status" value="1"/>
</dbReference>